<accession>A0A7L7L824</accession>
<dbReference type="EMBL" id="CP055153">
    <property type="protein sequence ID" value="QMU28970.1"/>
    <property type="molecule type" value="Genomic_DNA"/>
</dbReference>
<dbReference type="Proteomes" id="UP000514509">
    <property type="component" value="Chromosome"/>
</dbReference>
<feature type="modified residue" description="Phosphohistidine" evidence="1">
    <location>
        <position position="84"/>
    </location>
</feature>
<dbReference type="KEGG" id="add:HUW48_13385"/>
<evidence type="ECO:0000259" key="3">
    <source>
        <dbReference type="PROSITE" id="PS50894"/>
    </source>
</evidence>
<dbReference type="Pfam" id="PF01627">
    <property type="entry name" value="Hpt"/>
    <property type="match status" value="1"/>
</dbReference>
<protein>
    <recommendedName>
        <fullName evidence="3">HPt domain-containing protein</fullName>
    </recommendedName>
</protein>
<dbReference type="InterPro" id="IPR036641">
    <property type="entry name" value="HPT_dom_sf"/>
</dbReference>
<feature type="region of interest" description="Disordered" evidence="2">
    <location>
        <begin position="1"/>
        <end position="22"/>
    </location>
</feature>
<dbReference type="Gene3D" id="1.20.120.160">
    <property type="entry name" value="HPT domain"/>
    <property type="match status" value="1"/>
</dbReference>
<keyword evidence="1" id="KW-0597">Phosphoprotein</keyword>
<dbReference type="RefSeq" id="WP_182416150.1">
    <property type="nucleotide sequence ID" value="NZ_CP055153.1"/>
</dbReference>
<feature type="domain" description="HPt" evidence="3">
    <location>
        <begin position="45"/>
        <end position="143"/>
    </location>
</feature>
<dbReference type="PROSITE" id="PS50894">
    <property type="entry name" value="HPT"/>
    <property type="match status" value="1"/>
</dbReference>
<gene>
    <name evidence="4" type="ORF">HUW48_13385</name>
</gene>
<evidence type="ECO:0000256" key="1">
    <source>
        <dbReference type="PROSITE-ProRule" id="PRU00110"/>
    </source>
</evidence>
<reference evidence="4 5" key="1">
    <citation type="submission" date="2020-06" db="EMBL/GenBank/DDBJ databases">
        <authorList>
            <person name="Hwang Y.J."/>
        </authorList>
    </citation>
    <scope>NUCLEOTIDE SEQUENCE [LARGE SCALE GENOMIC DNA]</scope>
    <source>
        <strain evidence="4 5">KUDC8001</strain>
    </source>
</reference>
<evidence type="ECO:0000256" key="2">
    <source>
        <dbReference type="SAM" id="MobiDB-lite"/>
    </source>
</evidence>
<dbReference type="InterPro" id="IPR008207">
    <property type="entry name" value="Sig_transdc_His_kin_Hpt_dom"/>
</dbReference>
<dbReference type="GO" id="GO:0000160">
    <property type="term" value="P:phosphorelay signal transduction system"/>
    <property type="evidence" value="ECO:0007669"/>
    <property type="project" value="InterPro"/>
</dbReference>
<organism evidence="4 5">
    <name type="scientific">Adhaeribacter radiodurans</name>
    <dbReference type="NCBI Taxonomy" id="2745197"/>
    <lineage>
        <taxon>Bacteria</taxon>
        <taxon>Pseudomonadati</taxon>
        <taxon>Bacteroidota</taxon>
        <taxon>Cytophagia</taxon>
        <taxon>Cytophagales</taxon>
        <taxon>Hymenobacteraceae</taxon>
        <taxon>Adhaeribacter</taxon>
    </lineage>
</organism>
<reference evidence="4 5" key="2">
    <citation type="submission" date="2020-08" db="EMBL/GenBank/DDBJ databases">
        <title>Adhaeribacter dokdonensis sp. nov., isolated from the rhizosphere of Elymus tsukushiensis, a plant native to the Dokdo Islands, Republic of Korea.</title>
        <authorList>
            <person name="Ghim S.Y."/>
        </authorList>
    </citation>
    <scope>NUCLEOTIDE SEQUENCE [LARGE SCALE GENOMIC DNA]</scope>
    <source>
        <strain evidence="4 5">KUDC8001</strain>
    </source>
</reference>
<proteinExistence type="predicted"/>
<dbReference type="GO" id="GO:0004672">
    <property type="term" value="F:protein kinase activity"/>
    <property type="evidence" value="ECO:0007669"/>
    <property type="project" value="UniProtKB-ARBA"/>
</dbReference>
<dbReference type="SUPFAM" id="SSF47226">
    <property type="entry name" value="Histidine-containing phosphotransfer domain, HPT domain"/>
    <property type="match status" value="1"/>
</dbReference>
<dbReference type="AlphaFoldDB" id="A0A7L7L824"/>
<evidence type="ECO:0000313" key="5">
    <source>
        <dbReference type="Proteomes" id="UP000514509"/>
    </source>
</evidence>
<keyword evidence="5" id="KW-1185">Reference proteome</keyword>
<feature type="compositionally biased region" description="Polar residues" evidence="2">
    <location>
        <begin position="10"/>
        <end position="22"/>
    </location>
</feature>
<evidence type="ECO:0000313" key="4">
    <source>
        <dbReference type="EMBL" id="QMU28970.1"/>
    </source>
</evidence>
<name>A0A7L7L824_9BACT</name>
<sequence length="148" mass="16983">MAKAHRKNTISEQLFPSPNAGQDTTLKTKGNFVNLKYLQEVGCNNAEFITEMITLVLQQTPENIKTLYYHTENQDWVNLKKSVHKMRSAATLVGVEELHTLINLVETYSARQVHLELLPILTNDLVRIWHKVLIELTEILNDLKSDNT</sequence>